<sequence length="171" mass="20060">MKVQLNIAGFSQYDSTILQKYQSSACGPTTIYVILRYLLKNSSELKNINELYNILGGTKIGLFKWRLIKRLRKLLGSNWNVSECSLQEALHQIDIGRPVALKFDQYFSFQWRSKHTFKYHWVPLIGYEWKNDELFLIVHDNGSRTRKSQIRKVPYSVNIKVLSFVKIEANI</sequence>
<dbReference type="Pfam" id="PF13529">
    <property type="entry name" value="Peptidase_C39_2"/>
    <property type="match status" value="1"/>
</dbReference>
<dbReference type="RefSeq" id="WP_036186996.1">
    <property type="nucleotide sequence ID" value="NZ_AVDA01000013.1"/>
</dbReference>
<evidence type="ECO:0000313" key="3">
    <source>
        <dbReference type="Proteomes" id="UP000030416"/>
    </source>
</evidence>
<keyword evidence="3" id="KW-1185">Reference proteome</keyword>
<evidence type="ECO:0000313" key="2">
    <source>
        <dbReference type="EMBL" id="KGR78201.1"/>
    </source>
</evidence>
<evidence type="ECO:0000259" key="1">
    <source>
        <dbReference type="Pfam" id="PF13529"/>
    </source>
</evidence>
<organism evidence="2 3">
    <name type="scientific">Ureibacillus manganicus DSM 26584</name>
    <dbReference type="NCBI Taxonomy" id="1384049"/>
    <lineage>
        <taxon>Bacteria</taxon>
        <taxon>Bacillati</taxon>
        <taxon>Bacillota</taxon>
        <taxon>Bacilli</taxon>
        <taxon>Bacillales</taxon>
        <taxon>Caryophanaceae</taxon>
        <taxon>Ureibacillus</taxon>
    </lineage>
</organism>
<dbReference type="InterPro" id="IPR039564">
    <property type="entry name" value="Peptidase_C39-like"/>
</dbReference>
<feature type="domain" description="Peptidase C39-like" evidence="1">
    <location>
        <begin position="6"/>
        <end position="134"/>
    </location>
</feature>
<name>A0A0A3I035_9BACL</name>
<reference evidence="2 3" key="1">
    <citation type="submission" date="2014-02" db="EMBL/GenBank/DDBJ databases">
        <title>Draft genome sequence of Lysinibacillus manganicus DSM 26584T.</title>
        <authorList>
            <person name="Zhang F."/>
            <person name="Wang G."/>
            <person name="Zhang L."/>
        </authorList>
    </citation>
    <scope>NUCLEOTIDE SEQUENCE [LARGE SCALE GENOMIC DNA]</scope>
    <source>
        <strain evidence="2 3">DSM 26584</strain>
    </source>
</reference>
<dbReference type="Proteomes" id="UP000030416">
    <property type="component" value="Unassembled WGS sequence"/>
</dbReference>
<dbReference type="EMBL" id="JPVN01000013">
    <property type="protein sequence ID" value="KGR78201.1"/>
    <property type="molecule type" value="Genomic_DNA"/>
</dbReference>
<protein>
    <recommendedName>
        <fullName evidence="1">Peptidase C39-like domain-containing protein</fullName>
    </recommendedName>
</protein>
<gene>
    <name evidence="2" type="ORF">CD29_12300</name>
</gene>
<dbReference type="OrthoDB" id="2435874at2"/>
<dbReference type="eggNOG" id="ENOG5031F32">
    <property type="taxonomic scope" value="Bacteria"/>
</dbReference>
<accession>A0A0A3I035</accession>
<dbReference type="AlphaFoldDB" id="A0A0A3I035"/>
<proteinExistence type="predicted"/>
<dbReference type="Gene3D" id="3.90.70.10">
    <property type="entry name" value="Cysteine proteinases"/>
    <property type="match status" value="1"/>
</dbReference>
<comment type="caution">
    <text evidence="2">The sequence shown here is derived from an EMBL/GenBank/DDBJ whole genome shotgun (WGS) entry which is preliminary data.</text>
</comment>